<dbReference type="Proteomes" id="UP000596661">
    <property type="component" value="Unassembled WGS sequence"/>
</dbReference>
<name>A0A803QRZ2_CANSA</name>
<dbReference type="Gramene" id="evm.model.ctgX2.55">
    <property type="protein sequence ID" value="cds.evm.model.ctgX2.55"/>
    <property type="gene ID" value="evm.TU.ctgX2.55"/>
</dbReference>
<organism evidence="1 2">
    <name type="scientific">Cannabis sativa</name>
    <name type="common">Hemp</name>
    <name type="synonym">Marijuana</name>
    <dbReference type="NCBI Taxonomy" id="3483"/>
    <lineage>
        <taxon>Eukaryota</taxon>
        <taxon>Viridiplantae</taxon>
        <taxon>Streptophyta</taxon>
        <taxon>Embryophyta</taxon>
        <taxon>Tracheophyta</taxon>
        <taxon>Spermatophyta</taxon>
        <taxon>Magnoliopsida</taxon>
        <taxon>eudicotyledons</taxon>
        <taxon>Gunneridae</taxon>
        <taxon>Pentapetalae</taxon>
        <taxon>rosids</taxon>
        <taxon>fabids</taxon>
        <taxon>Rosales</taxon>
        <taxon>Cannabaceae</taxon>
        <taxon>Cannabis</taxon>
    </lineage>
</organism>
<protein>
    <submittedName>
        <fullName evidence="1">Uncharacterized protein</fullName>
    </submittedName>
</protein>
<keyword evidence="2" id="KW-1185">Reference proteome</keyword>
<evidence type="ECO:0000313" key="2">
    <source>
        <dbReference type="Proteomes" id="UP000596661"/>
    </source>
</evidence>
<accession>A0A803QRZ2</accession>
<dbReference type="EnsemblPlants" id="evm.model.ctgX2.55">
    <property type="protein sequence ID" value="cds.evm.model.ctgX2.55"/>
    <property type="gene ID" value="evm.TU.ctgX2.55"/>
</dbReference>
<proteinExistence type="predicted"/>
<evidence type="ECO:0000313" key="1">
    <source>
        <dbReference type="EnsemblPlants" id="cds.evm.model.ctgX2.55"/>
    </source>
</evidence>
<reference evidence="1" key="1">
    <citation type="submission" date="2021-03" db="UniProtKB">
        <authorList>
            <consortium name="EnsemblPlants"/>
        </authorList>
    </citation>
    <scope>IDENTIFICATION</scope>
</reference>
<sequence length="144" mass="16182">DFSLGRDRELQVWSSIPGFQSRVGSRVPSSTLDLRRGFNWRIACQMSGIWVQFTCVQALGVLKVSPTFRSVPGLRPGKCLRIAEVPDLRSGSLRQRVWFLKSESGPNLSPRFIHRILVCSGPCYADPESRSQITIQWSRSSSVT</sequence>
<dbReference type="AlphaFoldDB" id="A0A803QRZ2"/>